<dbReference type="InterPro" id="IPR000792">
    <property type="entry name" value="Tscrpt_reg_LuxR_C"/>
</dbReference>
<keyword evidence="6" id="KW-1185">Reference proteome</keyword>
<dbReference type="Gene3D" id="1.10.10.10">
    <property type="entry name" value="Winged helix-like DNA-binding domain superfamily/Winged helix DNA-binding domain"/>
    <property type="match status" value="1"/>
</dbReference>
<dbReference type="CDD" id="cd06170">
    <property type="entry name" value="LuxR_C_like"/>
    <property type="match status" value="1"/>
</dbReference>
<dbReference type="RefSeq" id="WP_138853297.1">
    <property type="nucleotide sequence ID" value="NZ_CP040710.1"/>
</dbReference>
<sequence>MKRNETNGLAKPLFYGRHSYLSRMFNILDSDDCSKGLMIAISLLDQKNFLYFNKAFRSFIGKKIDALTDQGWEYWYQSICSQEAPIVKNRIRNFFGAPYDRKPITLRYHLYDWGENLIYLRHEIILYKLGHTTMALNYFYDVSEKERLENCLHIKRERDIIDEENGKGLISSREKEVLQLVAEGHSSKQIADILFISNHTAISHRKHLIEKFKVKNTAQLIKKASKIMEL</sequence>
<dbReference type="Proteomes" id="UP000310017">
    <property type="component" value="Chromosome"/>
</dbReference>
<dbReference type="KEGG" id="asag:FGM00_12840"/>
<evidence type="ECO:0000313" key="5">
    <source>
        <dbReference type="EMBL" id="QCX00954.1"/>
    </source>
</evidence>
<keyword evidence="2" id="KW-0238">DNA-binding</keyword>
<name>A0A5B7SW85_9FLAO</name>
<evidence type="ECO:0000256" key="3">
    <source>
        <dbReference type="ARBA" id="ARBA00023163"/>
    </source>
</evidence>
<keyword evidence="1" id="KW-0805">Transcription regulation</keyword>
<keyword evidence="3" id="KW-0804">Transcription</keyword>
<dbReference type="SUPFAM" id="SSF46894">
    <property type="entry name" value="C-terminal effector domain of the bipartite response regulators"/>
    <property type="match status" value="1"/>
</dbReference>
<dbReference type="OrthoDB" id="965844at2"/>
<dbReference type="PANTHER" id="PTHR44688">
    <property type="entry name" value="DNA-BINDING TRANSCRIPTIONAL ACTIVATOR DEVR_DOSR"/>
    <property type="match status" value="1"/>
</dbReference>
<dbReference type="SMART" id="SM00421">
    <property type="entry name" value="HTH_LUXR"/>
    <property type="match status" value="1"/>
</dbReference>
<evidence type="ECO:0000256" key="2">
    <source>
        <dbReference type="ARBA" id="ARBA00023125"/>
    </source>
</evidence>
<evidence type="ECO:0000259" key="4">
    <source>
        <dbReference type="PROSITE" id="PS50043"/>
    </source>
</evidence>
<proteinExistence type="predicted"/>
<protein>
    <submittedName>
        <fullName evidence="5">Helix-turn-helix transcriptional regulator</fullName>
    </submittedName>
</protein>
<dbReference type="InterPro" id="IPR036388">
    <property type="entry name" value="WH-like_DNA-bd_sf"/>
</dbReference>
<evidence type="ECO:0000256" key="1">
    <source>
        <dbReference type="ARBA" id="ARBA00023015"/>
    </source>
</evidence>
<dbReference type="Pfam" id="PF00196">
    <property type="entry name" value="GerE"/>
    <property type="match status" value="1"/>
</dbReference>
<accession>A0A5B7SW85</accession>
<gene>
    <name evidence="5" type="ORF">FGM00_12840</name>
</gene>
<dbReference type="GO" id="GO:0003677">
    <property type="term" value="F:DNA binding"/>
    <property type="evidence" value="ECO:0007669"/>
    <property type="project" value="UniProtKB-KW"/>
</dbReference>
<organism evidence="5 6">
    <name type="scientific">Aggregatimonas sangjinii</name>
    <dbReference type="NCBI Taxonomy" id="2583587"/>
    <lineage>
        <taxon>Bacteria</taxon>
        <taxon>Pseudomonadati</taxon>
        <taxon>Bacteroidota</taxon>
        <taxon>Flavobacteriia</taxon>
        <taxon>Flavobacteriales</taxon>
        <taxon>Flavobacteriaceae</taxon>
        <taxon>Aggregatimonas</taxon>
    </lineage>
</organism>
<dbReference type="PANTHER" id="PTHR44688:SF16">
    <property type="entry name" value="DNA-BINDING TRANSCRIPTIONAL ACTIVATOR DEVR_DOSR"/>
    <property type="match status" value="1"/>
</dbReference>
<dbReference type="GO" id="GO:0006355">
    <property type="term" value="P:regulation of DNA-templated transcription"/>
    <property type="evidence" value="ECO:0007669"/>
    <property type="project" value="InterPro"/>
</dbReference>
<evidence type="ECO:0000313" key="6">
    <source>
        <dbReference type="Proteomes" id="UP000310017"/>
    </source>
</evidence>
<dbReference type="AlphaFoldDB" id="A0A5B7SW85"/>
<dbReference type="PROSITE" id="PS50043">
    <property type="entry name" value="HTH_LUXR_2"/>
    <property type="match status" value="1"/>
</dbReference>
<dbReference type="InterPro" id="IPR016032">
    <property type="entry name" value="Sig_transdc_resp-reg_C-effctor"/>
</dbReference>
<reference evidence="5 6" key="1">
    <citation type="submission" date="2019-05" db="EMBL/GenBank/DDBJ databases">
        <title>Genome sequencing of F202Z8.</title>
        <authorList>
            <person name="Kwon Y.M."/>
        </authorList>
    </citation>
    <scope>NUCLEOTIDE SEQUENCE [LARGE SCALE GENOMIC DNA]</scope>
    <source>
        <strain evidence="5 6">F202Z8</strain>
    </source>
</reference>
<dbReference type="PRINTS" id="PR00038">
    <property type="entry name" value="HTHLUXR"/>
</dbReference>
<dbReference type="EMBL" id="CP040710">
    <property type="protein sequence ID" value="QCX00954.1"/>
    <property type="molecule type" value="Genomic_DNA"/>
</dbReference>
<feature type="domain" description="HTH luxR-type" evidence="4">
    <location>
        <begin position="163"/>
        <end position="228"/>
    </location>
</feature>